<gene>
    <name evidence="2" type="ORF">L596_000356</name>
</gene>
<evidence type="ECO:0000313" key="2">
    <source>
        <dbReference type="EMBL" id="TMS32528.1"/>
    </source>
</evidence>
<name>A0A4U8UM36_STECR</name>
<reference evidence="2 3" key="2">
    <citation type="journal article" date="2019" name="G3 (Bethesda)">
        <title>Hybrid Assembly of the Genome of the Entomopathogenic Nematode Steinernema carpocapsae Identifies the X-Chromosome.</title>
        <authorList>
            <person name="Serra L."/>
            <person name="Macchietto M."/>
            <person name="Macias-Munoz A."/>
            <person name="McGill C.J."/>
            <person name="Rodriguez I.M."/>
            <person name="Rodriguez B."/>
            <person name="Murad R."/>
            <person name="Mortazavi A."/>
        </authorList>
    </citation>
    <scope>NUCLEOTIDE SEQUENCE [LARGE SCALE GENOMIC DNA]</scope>
    <source>
        <strain evidence="2 3">ALL</strain>
    </source>
</reference>
<protein>
    <submittedName>
        <fullName evidence="2">Uncharacterized protein</fullName>
    </submittedName>
</protein>
<dbReference type="EMBL" id="AZBU02000001">
    <property type="protein sequence ID" value="TMS32528.1"/>
    <property type="molecule type" value="Genomic_DNA"/>
</dbReference>
<evidence type="ECO:0000313" key="3">
    <source>
        <dbReference type="Proteomes" id="UP000298663"/>
    </source>
</evidence>
<accession>A0A4U8UM36</accession>
<organism evidence="2 3">
    <name type="scientific">Steinernema carpocapsae</name>
    <name type="common">Entomopathogenic nematode</name>
    <dbReference type="NCBI Taxonomy" id="34508"/>
    <lineage>
        <taxon>Eukaryota</taxon>
        <taxon>Metazoa</taxon>
        <taxon>Ecdysozoa</taxon>
        <taxon>Nematoda</taxon>
        <taxon>Chromadorea</taxon>
        <taxon>Rhabditida</taxon>
        <taxon>Tylenchina</taxon>
        <taxon>Panagrolaimomorpha</taxon>
        <taxon>Strongyloidoidea</taxon>
        <taxon>Steinernematidae</taxon>
        <taxon>Steinernema</taxon>
    </lineage>
</organism>
<proteinExistence type="predicted"/>
<reference evidence="2 3" key="1">
    <citation type="journal article" date="2015" name="Genome Biol.">
        <title>Comparative genomics of Steinernema reveals deeply conserved gene regulatory networks.</title>
        <authorList>
            <person name="Dillman A.R."/>
            <person name="Macchietto M."/>
            <person name="Porter C.F."/>
            <person name="Rogers A."/>
            <person name="Williams B."/>
            <person name="Antoshechkin I."/>
            <person name="Lee M.M."/>
            <person name="Goodwin Z."/>
            <person name="Lu X."/>
            <person name="Lewis E.E."/>
            <person name="Goodrich-Blair H."/>
            <person name="Stock S.P."/>
            <person name="Adams B.J."/>
            <person name="Sternberg P.W."/>
            <person name="Mortazavi A."/>
        </authorList>
    </citation>
    <scope>NUCLEOTIDE SEQUENCE [LARGE SCALE GENOMIC DNA]</scope>
    <source>
        <strain evidence="2 3">ALL</strain>
    </source>
</reference>
<evidence type="ECO:0000256" key="1">
    <source>
        <dbReference type="SAM" id="MobiDB-lite"/>
    </source>
</evidence>
<feature type="compositionally biased region" description="Basic and acidic residues" evidence="1">
    <location>
        <begin position="58"/>
        <end position="67"/>
    </location>
</feature>
<dbReference type="Proteomes" id="UP000298663">
    <property type="component" value="Unassembled WGS sequence"/>
</dbReference>
<sequence length="154" mass="17507">MVMFLELQMNVSCDGVLNNSLIVSRLDFLTPPKSPITASMDGEWPRNSPPIRSQATKSNDDPNDRNLRQYSTCCGGESSANSQETRIRFGFKFRIQQRPKQMFCAGIRPVVTIFEFRGLKKAQNARKGHKTDEQKRQNTLFAKVDVQKPSVKPE</sequence>
<feature type="region of interest" description="Disordered" evidence="1">
    <location>
        <begin position="121"/>
        <end position="154"/>
    </location>
</feature>
<feature type="compositionally biased region" description="Polar residues" evidence="1">
    <location>
        <begin position="68"/>
        <end position="79"/>
    </location>
</feature>
<comment type="caution">
    <text evidence="2">The sequence shown here is derived from an EMBL/GenBank/DDBJ whole genome shotgun (WGS) entry which is preliminary data.</text>
</comment>
<feature type="region of interest" description="Disordered" evidence="1">
    <location>
        <begin position="34"/>
        <end position="79"/>
    </location>
</feature>
<dbReference type="AlphaFoldDB" id="A0A4U8UM36"/>
<keyword evidence="3" id="KW-1185">Reference proteome</keyword>